<dbReference type="AlphaFoldDB" id="A0A833M9V9"/>
<dbReference type="InterPro" id="IPR016181">
    <property type="entry name" value="Acyl_CoA_acyltransferase"/>
</dbReference>
<organism evidence="1 2">
    <name type="scientific">Alkaliphilus serpentinus</name>
    <dbReference type="NCBI Taxonomy" id="1482731"/>
    <lineage>
        <taxon>Bacteria</taxon>
        <taxon>Bacillati</taxon>
        <taxon>Bacillota</taxon>
        <taxon>Clostridia</taxon>
        <taxon>Peptostreptococcales</taxon>
        <taxon>Natronincolaceae</taxon>
        <taxon>Alkaliphilus</taxon>
    </lineage>
</organism>
<dbReference type="Proteomes" id="UP000465601">
    <property type="component" value="Unassembled WGS sequence"/>
</dbReference>
<gene>
    <name evidence="1" type="ORF">F8153_09225</name>
</gene>
<dbReference type="RefSeq" id="WP_192929752.1">
    <property type="nucleotide sequence ID" value="NZ_WBZB01000032.1"/>
</dbReference>
<accession>A0A833M9V9</accession>
<evidence type="ECO:0000313" key="1">
    <source>
        <dbReference type="EMBL" id="KAB3529404.1"/>
    </source>
</evidence>
<evidence type="ECO:0000313" key="2">
    <source>
        <dbReference type="Proteomes" id="UP000465601"/>
    </source>
</evidence>
<proteinExistence type="predicted"/>
<keyword evidence="2" id="KW-1185">Reference proteome</keyword>
<sequence>MHVLRERSAHHTFSLGAELHQDGLSLGQFEGVVNTETLYEMGAFKLSIIKWREFICWREKTNEFMGLITLRVANTQPRGEIGYWIGRKFWRMVL</sequence>
<dbReference type="EMBL" id="WBZB01000032">
    <property type="protein sequence ID" value="KAB3529404.1"/>
    <property type="molecule type" value="Genomic_DNA"/>
</dbReference>
<reference evidence="1 2" key="1">
    <citation type="submission" date="2019-10" db="EMBL/GenBank/DDBJ databases">
        <title>Alkaliphilus serpentinus sp. nov. and Alkaliphilus pronyensis sp. nov., two novel anaerobic alkaliphilic species isolated from the serpentinized-hosted hydrothermal field of the Prony Bay (New Caledonia).</title>
        <authorList>
            <person name="Postec A."/>
        </authorList>
    </citation>
    <scope>NUCLEOTIDE SEQUENCE [LARGE SCALE GENOMIC DNA]</scope>
    <source>
        <strain evidence="1 2">LacT</strain>
    </source>
</reference>
<dbReference type="SUPFAM" id="SSF55729">
    <property type="entry name" value="Acyl-CoA N-acyltransferases (Nat)"/>
    <property type="match status" value="1"/>
</dbReference>
<dbReference type="Gene3D" id="3.40.630.30">
    <property type="match status" value="1"/>
</dbReference>
<protein>
    <submittedName>
        <fullName evidence="1">Uncharacterized protein</fullName>
    </submittedName>
</protein>
<name>A0A833M9V9_9FIRM</name>
<comment type="caution">
    <text evidence="1">The sequence shown here is derived from an EMBL/GenBank/DDBJ whole genome shotgun (WGS) entry which is preliminary data.</text>
</comment>